<sequence length="150" mass="16295">MPGKKRSAGDYIDARCTKCRVITNHTIIAMVGEQVVRVQCNTCGGTHNYHAPKAEKPAGEVKTRKPATAKAPKEAKSALSKAVLLEQAQWQDASRDADPASAVPYRMDASFKVNNWVSHPTFGFGLVLAVTGNKVEILFQDGKKLLRCQG</sequence>
<gene>
    <name evidence="2" type="ORF">FL622_15510</name>
</gene>
<feature type="compositionally biased region" description="Basic and acidic residues" evidence="1">
    <location>
        <begin position="52"/>
        <end position="63"/>
    </location>
</feature>
<accession>A0A550J657</accession>
<protein>
    <submittedName>
        <fullName evidence="2">Uncharacterized protein</fullName>
    </submittedName>
</protein>
<organism evidence="2 3">
    <name type="scientific">Trichloromonas acetexigens</name>
    <dbReference type="NCBI Taxonomy" id="38815"/>
    <lineage>
        <taxon>Bacteria</taxon>
        <taxon>Pseudomonadati</taxon>
        <taxon>Thermodesulfobacteriota</taxon>
        <taxon>Desulfuromonadia</taxon>
        <taxon>Desulfuromonadales</taxon>
        <taxon>Trichloromonadaceae</taxon>
        <taxon>Trichloromonas</taxon>
    </lineage>
</organism>
<dbReference type="EMBL" id="VJVV01000015">
    <property type="protein sequence ID" value="TRO78699.1"/>
    <property type="molecule type" value="Genomic_DNA"/>
</dbReference>
<evidence type="ECO:0000313" key="3">
    <source>
        <dbReference type="Proteomes" id="UP000317155"/>
    </source>
</evidence>
<evidence type="ECO:0000313" key="2">
    <source>
        <dbReference type="EMBL" id="TRO78699.1"/>
    </source>
</evidence>
<comment type="caution">
    <text evidence="2">The sequence shown here is derived from an EMBL/GenBank/DDBJ whole genome shotgun (WGS) entry which is preliminary data.</text>
</comment>
<keyword evidence="3" id="KW-1185">Reference proteome</keyword>
<name>A0A550J657_9BACT</name>
<dbReference type="OrthoDB" id="129834at2"/>
<dbReference type="RefSeq" id="WP_092054681.1">
    <property type="nucleotide sequence ID" value="NZ_FOJJ01000007.1"/>
</dbReference>
<feature type="region of interest" description="Disordered" evidence="1">
    <location>
        <begin position="47"/>
        <end position="73"/>
    </location>
</feature>
<proteinExistence type="predicted"/>
<evidence type="ECO:0000256" key="1">
    <source>
        <dbReference type="SAM" id="MobiDB-lite"/>
    </source>
</evidence>
<reference evidence="2 3" key="1">
    <citation type="submission" date="2019-07" db="EMBL/GenBank/DDBJ databases">
        <title>Insights of Desulfuromonas acetexigens electromicrobiology.</title>
        <authorList>
            <person name="Katuri K."/>
            <person name="Sapireddy V."/>
            <person name="Shaw D.R."/>
            <person name="Saikaly P."/>
        </authorList>
    </citation>
    <scope>NUCLEOTIDE SEQUENCE [LARGE SCALE GENOMIC DNA]</scope>
    <source>
        <strain evidence="2 3">2873</strain>
    </source>
</reference>
<dbReference type="Proteomes" id="UP000317155">
    <property type="component" value="Unassembled WGS sequence"/>
</dbReference>
<dbReference type="AlphaFoldDB" id="A0A550J657"/>